<protein>
    <submittedName>
        <fullName evidence="2">FixH family protein</fullName>
    </submittedName>
</protein>
<organism evidence="2 3">
    <name type="scientific">Psychrosphaera algicola</name>
    <dbReference type="NCBI Taxonomy" id="3023714"/>
    <lineage>
        <taxon>Bacteria</taxon>
        <taxon>Pseudomonadati</taxon>
        <taxon>Pseudomonadota</taxon>
        <taxon>Gammaproteobacteria</taxon>
        <taxon>Alteromonadales</taxon>
        <taxon>Pseudoalteromonadaceae</taxon>
        <taxon>Psychrosphaera</taxon>
    </lineage>
</organism>
<proteinExistence type="predicted"/>
<dbReference type="Pfam" id="PF05751">
    <property type="entry name" value="FixH"/>
    <property type="match status" value="1"/>
</dbReference>
<dbReference type="InterPro" id="IPR008620">
    <property type="entry name" value="FixH"/>
</dbReference>
<reference evidence="2 3" key="1">
    <citation type="submission" date="2023-01" db="EMBL/GenBank/DDBJ databases">
        <title>Psychrosphaera sp. nov., isolated from marine algae.</title>
        <authorList>
            <person name="Bayburt H."/>
            <person name="Choi B.J."/>
            <person name="Kim J.M."/>
            <person name="Choi D.G."/>
            <person name="Jeon C.O."/>
        </authorList>
    </citation>
    <scope>NUCLEOTIDE SEQUENCE [LARGE SCALE GENOMIC DNA]</scope>
    <source>
        <strain evidence="2 3">G1-22</strain>
    </source>
</reference>
<comment type="caution">
    <text evidence="2">The sequence shown here is derived from an EMBL/GenBank/DDBJ whole genome shotgun (WGS) entry which is preliminary data.</text>
</comment>
<evidence type="ECO:0000313" key="2">
    <source>
        <dbReference type="EMBL" id="MDC2887903.1"/>
    </source>
</evidence>
<keyword evidence="1" id="KW-1133">Transmembrane helix</keyword>
<feature type="transmembrane region" description="Helical" evidence="1">
    <location>
        <begin position="12"/>
        <end position="34"/>
    </location>
</feature>
<dbReference type="EMBL" id="JAQOMS010000002">
    <property type="protein sequence ID" value="MDC2887903.1"/>
    <property type="molecule type" value="Genomic_DNA"/>
</dbReference>
<evidence type="ECO:0000313" key="3">
    <source>
        <dbReference type="Proteomes" id="UP001528411"/>
    </source>
</evidence>
<keyword evidence="1" id="KW-0472">Membrane</keyword>
<dbReference type="RefSeq" id="WP_272179666.1">
    <property type="nucleotide sequence ID" value="NZ_JAQOMS010000002.1"/>
</dbReference>
<keyword evidence="1" id="KW-0812">Transmembrane</keyword>
<keyword evidence="3" id="KW-1185">Reference proteome</keyword>
<evidence type="ECO:0000256" key="1">
    <source>
        <dbReference type="SAM" id="Phobius"/>
    </source>
</evidence>
<sequence>MNLKQDIWYKNPYVWLVITLPMTAVIGGIATVIITSMNQPDMVVDDYYKKGKAINLELKLYKQAEALGIEMSTVITDQKITLENPYNLPAVKIKLVHSTLKYRDLDFIATPNAKGQLTAPVEHDISGKWQVFIEPMDGSWKLRKEIALPNSNTILIK</sequence>
<dbReference type="Proteomes" id="UP001528411">
    <property type="component" value="Unassembled WGS sequence"/>
</dbReference>
<name>A0ABT5F8P9_9GAMM</name>
<gene>
    <name evidence="2" type="ORF">PN838_02460</name>
</gene>
<accession>A0ABT5F8P9</accession>